<dbReference type="Proteomes" id="UP000827092">
    <property type="component" value="Unassembled WGS sequence"/>
</dbReference>
<comment type="caution">
    <text evidence="2">The sequence shown here is derived from an EMBL/GenBank/DDBJ whole genome shotgun (WGS) entry which is preliminary data.</text>
</comment>
<evidence type="ECO:0008006" key="4">
    <source>
        <dbReference type="Google" id="ProtNLM"/>
    </source>
</evidence>
<accession>A0AAV6UGE3</accession>
<protein>
    <recommendedName>
        <fullName evidence="4">Secreted protein</fullName>
    </recommendedName>
</protein>
<evidence type="ECO:0000313" key="2">
    <source>
        <dbReference type="EMBL" id="KAG8182823.1"/>
    </source>
</evidence>
<proteinExistence type="predicted"/>
<gene>
    <name evidence="2" type="ORF">JTE90_000430</name>
</gene>
<feature type="transmembrane region" description="Helical" evidence="1">
    <location>
        <begin position="26"/>
        <end position="45"/>
    </location>
</feature>
<organism evidence="2 3">
    <name type="scientific">Oedothorax gibbosus</name>
    <dbReference type="NCBI Taxonomy" id="931172"/>
    <lineage>
        <taxon>Eukaryota</taxon>
        <taxon>Metazoa</taxon>
        <taxon>Ecdysozoa</taxon>
        <taxon>Arthropoda</taxon>
        <taxon>Chelicerata</taxon>
        <taxon>Arachnida</taxon>
        <taxon>Araneae</taxon>
        <taxon>Araneomorphae</taxon>
        <taxon>Entelegynae</taxon>
        <taxon>Araneoidea</taxon>
        <taxon>Linyphiidae</taxon>
        <taxon>Erigoninae</taxon>
        <taxon>Oedothorax</taxon>
    </lineage>
</organism>
<keyword evidence="1" id="KW-0472">Membrane</keyword>
<evidence type="ECO:0000313" key="3">
    <source>
        <dbReference type="Proteomes" id="UP000827092"/>
    </source>
</evidence>
<dbReference type="EMBL" id="JAFNEN010000445">
    <property type="protein sequence ID" value="KAG8182823.1"/>
    <property type="molecule type" value="Genomic_DNA"/>
</dbReference>
<name>A0AAV6UGE3_9ARAC</name>
<dbReference type="AlphaFoldDB" id="A0AAV6UGE3"/>
<keyword evidence="1" id="KW-0812">Transmembrane</keyword>
<keyword evidence="1" id="KW-1133">Transmembrane helix</keyword>
<sequence>MISVPVGISRHFRGAMPCSTVLVQPWTAFYSICLLLVSLFTHQLVDVNNVRVREHVEQSICLVDGTRGQQGAKS</sequence>
<evidence type="ECO:0000256" key="1">
    <source>
        <dbReference type="SAM" id="Phobius"/>
    </source>
</evidence>
<reference evidence="2 3" key="1">
    <citation type="journal article" date="2022" name="Nat. Ecol. Evol.">
        <title>A masculinizing supergene underlies an exaggerated male reproductive morph in a spider.</title>
        <authorList>
            <person name="Hendrickx F."/>
            <person name="De Corte Z."/>
            <person name="Sonet G."/>
            <person name="Van Belleghem S.M."/>
            <person name="Kostlbacher S."/>
            <person name="Vangestel C."/>
        </authorList>
    </citation>
    <scope>NUCLEOTIDE SEQUENCE [LARGE SCALE GENOMIC DNA]</scope>
    <source>
        <strain evidence="2">W744_W776</strain>
    </source>
</reference>
<keyword evidence="3" id="KW-1185">Reference proteome</keyword>